<sequence length="231" mass="23999">MKSKFLRRIMTFAMAAMLLMGSTLGVDAAGSGYNGSGYNGSGYQPNGNESGGNNSAIPSVMSDTVKSADGKTLYTSVPGRYTAKKVPGTIVSSPASYVTAALGLVAGETAYMKISDSLCGPQAKKCVEDITAMMGIKVGPMLDVFMGKINLAGKYEEIDNTLVPVEFKVGVPNGFKPAAGYELAILRVQKGGAVTLLPNLNEDPNIITFMTDGSGVFVFVQVPAGSLDGLK</sequence>
<reference evidence="2 3" key="1">
    <citation type="submission" date="2016-08" db="EMBL/GenBank/DDBJ databases">
        <title>Characterization of Isolates of Eisenbergiella tayi Derived from Blood Cultures, Using Whole Genome Sequencing.</title>
        <authorList>
            <person name="Bernier A.-M."/>
            <person name="Burdz T."/>
            <person name="Wiebe D."/>
            <person name="Bernard K."/>
        </authorList>
    </citation>
    <scope>NUCLEOTIDE SEQUENCE [LARGE SCALE GENOMIC DNA]</scope>
    <source>
        <strain evidence="2 3">NML120146</strain>
    </source>
</reference>
<feature type="signal peptide" evidence="1">
    <location>
        <begin position="1"/>
        <end position="28"/>
    </location>
</feature>
<keyword evidence="3" id="KW-1185">Reference proteome</keyword>
<name>A0ABX3AAL2_9FIRM</name>
<evidence type="ECO:0000256" key="1">
    <source>
        <dbReference type="SAM" id="SignalP"/>
    </source>
</evidence>
<evidence type="ECO:0000313" key="3">
    <source>
        <dbReference type="Proteomes" id="UP000094869"/>
    </source>
</evidence>
<dbReference type="RefSeq" id="WP_069410800.1">
    <property type="nucleotide sequence ID" value="NZ_DAWDRA010000471.1"/>
</dbReference>
<proteinExistence type="predicted"/>
<dbReference type="EMBL" id="MEHD01000036">
    <property type="protein sequence ID" value="ODR49868.1"/>
    <property type="molecule type" value="Genomic_DNA"/>
</dbReference>
<accession>A0ABX3AAL2</accession>
<feature type="chain" id="PRO_5046561677" evidence="1">
    <location>
        <begin position="29"/>
        <end position="231"/>
    </location>
</feature>
<keyword evidence="1" id="KW-0732">Signal</keyword>
<comment type="caution">
    <text evidence="2">The sequence shown here is derived from an EMBL/GenBank/DDBJ whole genome shotgun (WGS) entry which is preliminary data.</text>
</comment>
<dbReference type="Proteomes" id="UP000094869">
    <property type="component" value="Unassembled WGS sequence"/>
</dbReference>
<evidence type="ECO:0000313" key="2">
    <source>
        <dbReference type="EMBL" id="ODR49868.1"/>
    </source>
</evidence>
<organism evidence="2 3">
    <name type="scientific">Eisenbergiella tayi</name>
    <dbReference type="NCBI Taxonomy" id="1432052"/>
    <lineage>
        <taxon>Bacteria</taxon>
        <taxon>Bacillati</taxon>
        <taxon>Bacillota</taxon>
        <taxon>Clostridia</taxon>
        <taxon>Lachnospirales</taxon>
        <taxon>Lachnospiraceae</taxon>
        <taxon>Eisenbergiella</taxon>
    </lineage>
</organism>
<gene>
    <name evidence="2" type="ORF">BEI63_22355</name>
</gene>
<protein>
    <submittedName>
        <fullName evidence="2">Uncharacterized protein</fullName>
    </submittedName>
</protein>